<dbReference type="OrthoDB" id="6708579at2"/>
<reference evidence="1 2" key="1">
    <citation type="submission" date="2013-10" db="EMBL/GenBank/DDBJ databases">
        <title>The Genome Sequence of Acinetobacter brisouii CIP 110357.</title>
        <authorList>
            <consortium name="The Broad Institute Genomics Platform"/>
            <consortium name="The Broad Institute Genome Sequencing Center for Infectious Disease"/>
            <person name="Cerqueira G."/>
            <person name="Feldgarden M."/>
            <person name="Courvalin P."/>
            <person name="Grillot-Courvalin C."/>
            <person name="Clermont D."/>
            <person name="Rocha E."/>
            <person name="Yoon E.-J."/>
            <person name="Nemec A."/>
            <person name="Young S.K."/>
            <person name="Zeng Q."/>
            <person name="Gargeya S."/>
            <person name="Fitzgerald M."/>
            <person name="Abouelleil A."/>
            <person name="Alvarado L."/>
            <person name="Berlin A.M."/>
            <person name="Chapman S.B."/>
            <person name="Gainer-Dewar J."/>
            <person name="Goldberg J."/>
            <person name="Gnerre S."/>
            <person name="Griggs A."/>
            <person name="Gujja S."/>
            <person name="Hansen M."/>
            <person name="Howarth C."/>
            <person name="Imamovic A."/>
            <person name="Ireland A."/>
            <person name="Larimer J."/>
            <person name="McCowan C."/>
            <person name="Murphy C."/>
            <person name="Pearson M."/>
            <person name="Poon T.W."/>
            <person name="Priest M."/>
            <person name="Roberts A."/>
            <person name="Saif S."/>
            <person name="Shea T."/>
            <person name="Sykes S."/>
            <person name="Wortman J."/>
            <person name="Nusbaum C."/>
            <person name="Birren B."/>
        </authorList>
    </citation>
    <scope>NUCLEOTIDE SEQUENCE [LARGE SCALE GENOMIC DNA]</scope>
    <source>
        <strain evidence="1 2">CIP 110357</strain>
    </source>
</reference>
<comment type="caution">
    <text evidence="1">The sequence shown here is derived from an EMBL/GenBank/DDBJ whole genome shotgun (WGS) entry which is preliminary data.</text>
</comment>
<name>V2VRK8_9GAMM</name>
<dbReference type="HOGENOM" id="CLU_1700455_0_0_6"/>
<keyword evidence="2" id="KW-1185">Reference proteome</keyword>
<dbReference type="PATRIC" id="fig|1341683.3.peg.2293"/>
<dbReference type="EMBL" id="AYEU01000007">
    <property type="protein sequence ID" value="ESK50339.1"/>
    <property type="molecule type" value="Genomic_DNA"/>
</dbReference>
<evidence type="ECO:0000313" key="2">
    <source>
        <dbReference type="Proteomes" id="UP000018418"/>
    </source>
</evidence>
<evidence type="ECO:0000313" key="1">
    <source>
        <dbReference type="EMBL" id="ESK50339.1"/>
    </source>
</evidence>
<dbReference type="AlphaFoldDB" id="V2VRK8"/>
<accession>V2VRK8</accession>
<organism evidence="1 2">
    <name type="scientific">Acinetobacter brisouii CIP 110357</name>
    <dbReference type="NCBI Taxonomy" id="1341683"/>
    <lineage>
        <taxon>Bacteria</taxon>
        <taxon>Pseudomonadati</taxon>
        <taxon>Pseudomonadota</taxon>
        <taxon>Gammaproteobacteria</taxon>
        <taxon>Moraxellales</taxon>
        <taxon>Moraxellaceae</taxon>
        <taxon>Acinetobacter</taxon>
    </lineage>
</organism>
<gene>
    <name evidence="1" type="ORF">P255_02315</name>
</gene>
<sequence>MSHVHTLNPVIVQQAKQLALGLYEQQLASTPEQFAPVSDYQQHCVLALNMKDAMELYNENKVSKLGLPPLAYAETLFDVFVHDSLDAALLNDASALAQHFMETISDTVFFQLKSGTLNNIDQVIAEVKTFSYWSPVWVLLAEQWHDTFNQKLSA</sequence>
<proteinExistence type="predicted"/>
<dbReference type="Proteomes" id="UP000018418">
    <property type="component" value="Unassembled WGS sequence"/>
</dbReference>
<dbReference type="RefSeq" id="WP_004902415.1">
    <property type="nucleotide sequence ID" value="NZ_BBTI01000006.1"/>
</dbReference>
<protein>
    <submittedName>
        <fullName evidence="1">Uncharacterized protein</fullName>
    </submittedName>
</protein>